<dbReference type="Gene3D" id="3.10.310.70">
    <property type="match status" value="1"/>
</dbReference>
<gene>
    <name evidence="2" type="ORF">SAMN04487966_10939</name>
</gene>
<dbReference type="EMBL" id="FPCG01000009">
    <property type="protein sequence ID" value="SFV23961.1"/>
    <property type="molecule type" value="Genomic_DNA"/>
</dbReference>
<dbReference type="InterPro" id="IPR032466">
    <property type="entry name" value="Metal_Hydrolase"/>
</dbReference>
<dbReference type="PANTHER" id="PTHR22642">
    <property type="entry name" value="IMIDAZOLONEPROPIONASE"/>
    <property type="match status" value="1"/>
</dbReference>
<accession>A0A1I7MPY3</accession>
<dbReference type="RefSeq" id="WP_091698311.1">
    <property type="nucleotide sequence ID" value="NZ_FPCG01000009.1"/>
</dbReference>
<sequence length="555" mass="60535">MTQSLHGHGHLHLHSGTVWQGEGHETAEQVLVSDGVITAVGAEVTARLTGLSEQERERVQSVDLEGGFLMPAFGDGHAHPLFGGLEGAGPAVRACTSVEQIVEEVRHYAEEHPELPWILGASYDGSLAPEGLFDARWLDEAVSDRPVALRAWDYHTVWCNSSALEVAGITAQTPDPELGEIPRHPDGRPWGTLREWGAIDLVMQHCPPRDTDTLVDALRRASRYFLEHGVSWVQDAWVEPENLEAYLAAAEQDALEIRYNLAFYADPRHIDHQLEDFAAQRVRVQAAGHPHLTANTVKFFADGVIENETGALLQPYCSGLHDHGMTVWEGDSLAHAAAAVDALGFQIHIHAIGDAAVRQALDAIEHAVSVNGPRDRRPVIAHAQLVDEQDLPRFSSLGVIPCMQPLWAQPDALMTVLQVPRLGTERSDQQYRMRTLRDDGAALAFGSDWPCSSGAPLEGVAVAVSRQTEDGEPDQGWTPQERLDLGVSLDAYSTAVAHQGFTDLHEHPWGRIRPGAAADLVWLAQDPRGLTAPGLRSLPVRATFVGGRAHLHPTD</sequence>
<evidence type="ECO:0000313" key="2">
    <source>
        <dbReference type="EMBL" id="SFV23961.1"/>
    </source>
</evidence>
<dbReference type="OrthoDB" id="3238066at2"/>
<name>A0A1I7MPY3_9MICC</name>
<dbReference type="PANTHER" id="PTHR22642:SF2">
    <property type="entry name" value="PROTEIN LONG AFTER FAR-RED 3"/>
    <property type="match status" value="1"/>
</dbReference>
<dbReference type="SUPFAM" id="SSF51338">
    <property type="entry name" value="Composite domain of metallo-dependent hydrolases"/>
    <property type="match status" value="1"/>
</dbReference>
<dbReference type="SUPFAM" id="SSF51556">
    <property type="entry name" value="Metallo-dependent hydrolases"/>
    <property type="match status" value="1"/>
</dbReference>
<reference evidence="2 3" key="1">
    <citation type="submission" date="2016-10" db="EMBL/GenBank/DDBJ databases">
        <authorList>
            <person name="de Groot N.N."/>
        </authorList>
    </citation>
    <scope>NUCLEOTIDE SEQUENCE [LARGE SCALE GENOMIC DNA]</scope>
    <source>
        <strain evidence="2 3">CGMCC 1.7054</strain>
    </source>
</reference>
<protein>
    <recommendedName>
        <fullName evidence="1">Amidohydrolase 3 domain-containing protein</fullName>
    </recommendedName>
</protein>
<evidence type="ECO:0000313" key="3">
    <source>
        <dbReference type="Proteomes" id="UP000198881"/>
    </source>
</evidence>
<dbReference type="Proteomes" id="UP000198881">
    <property type="component" value="Unassembled WGS sequence"/>
</dbReference>
<organism evidence="2 3">
    <name type="scientific">Micrococcus terreus</name>
    <dbReference type="NCBI Taxonomy" id="574650"/>
    <lineage>
        <taxon>Bacteria</taxon>
        <taxon>Bacillati</taxon>
        <taxon>Actinomycetota</taxon>
        <taxon>Actinomycetes</taxon>
        <taxon>Micrococcales</taxon>
        <taxon>Micrococcaceae</taxon>
        <taxon>Micrococcus</taxon>
    </lineage>
</organism>
<dbReference type="STRING" id="574650.SAMN04487966_10939"/>
<proteinExistence type="predicted"/>
<dbReference type="AlphaFoldDB" id="A0A1I7MPY3"/>
<dbReference type="InterPro" id="IPR033932">
    <property type="entry name" value="YtcJ-like"/>
</dbReference>
<feature type="domain" description="Amidohydrolase 3" evidence="1">
    <location>
        <begin position="62"/>
        <end position="548"/>
    </location>
</feature>
<dbReference type="InterPro" id="IPR013108">
    <property type="entry name" value="Amidohydro_3"/>
</dbReference>
<dbReference type="InterPro" id="IPR011059">
    <property type="entry name" value="Metal-dep_hydrolase_composite"/>
</dbReference>
<dbReference type="GO" id="GO:0016810">
    <property type="term" value="F:hydrolase activity, acting on carbon-nitrogen (but not peptide) bonds"/>
    <property type="evidence" value="ECO:0007669"/>
    <property type="project" value="InterPro"/>
</dbReference>
<dbReference type="Gene3D" id="3.20.20.140">
    <property type="entry name" value="Metal-dependent hydrolases"/>
    <property type="match status" value="1"/>
</dbReference>
<keyword evidence="3" id="KW-1185">Reference proteome</keyword>
<evidence type="ECO:0000259" key="1">
    <source>
        <dbReference type="Pfam" id="PF07969"/>
    </source>
</evidence>
<dbReference type="CDD" id="cd01300">
    <property type="entry name" value="YtcJ_like"/>
    <property type="match status" value="1"/>
</dbReference>
<dbReference type="Gene3D" id="2.30.40.10">
    <property type="entry name" value="Urease, subunit C, domain 1"/>
    <property type="match status" value="1"/>
</dbReference>
<dbReference type="Pfam" id="PF07969">
    <property type="entry name" value="Amidohydro_3"/>
    <property type="match status" value="1"/>
</dbReference>